<dbReference type="InterPro" id="IPR003961">
    <property type="entry name" value="FN3_dom"/>
</dbReference>
<dbReference type="RefSeq" id="WP_252864618.1">
    <property type="nucleotide sequence ID" value="NZ_UAVS01000006.1"/>
</dbReference>
<dbReference type="InterPro" id="IPR013783">
    <property type="entry name" value="Ig-like_fold"/>
</dbReference>
<sequence length="1769" mass="202186">MPLLRRYILFFFTLLSFTLQAQQYPVDVQVFVTPPYPQSLRGYADTFEQKIQAHFLLKDLSTGGRPFVLRFSLEDFQGQVIAQTPDYITPYLVNLSPGVRRTLTNIDFKTLLRYENLYGINEATYNGLLPEGTYFIGLSLYDVATGRPVSNKGRAMIQVRRYSPPVLTMPQKGEVLTKKNAFQHIVFQWMPRDVAPFMQYEFTLKEVWDLALVPEEAFMTGRLVYQTKTFSPALAYTNMMPILLENKRYVWQVRAFTNNPNNPNEQSYFKNNGNSETFYFDLVSHCEAPKFLTAITESTSAQLRWSAQAMMPNQEYPYKVMYREKGKTWKSQKVSMPYAKLTNLKRGRTYIYKVGVACGLETAYSSSVFGEESYMYSTEQEFTTTEQIDEKSQVQCGVKPEIRIKNTNPLQDNLYPNTTFTAGDFPVTVLNATGSNGVYSGEGYVKVPYLQDTKIKVVFNGIKLNTERQLIDGKLVTTYDETERNVEFLQEAFGEIFGDKGKKDQKMPFEVSEVQVDTLGRIIVIGKVDPKTGIAPKVTLPKGRDYVITDSKGKVYQLDESGKVTAEGTREEGTQLAQQAGKGDSKNPPINNKHFKVEWLFNDELANDTTGEIPYKALVKGKTSSFELRIQPADTTKYDFFFHTENGVKVEAESKGEGLYKITRKGAFDFAQEELWVVAKEKKDKKGKKEELIGKCILVHLSPKEVNVALVPTQSGQNLQAAIAQVQQIYEKVGVTLHITTENPFDISDQLKNGTLPTENEFGDLSTYSPEQNAVIAKFTTNRKPKENTYYIFLVNDGTGNHGYMRLGGQYGFVYSTNARTIAHELGHGIFKLEHPFKGKNADKGKTSALMDYNEGQDFFYRDWKQINDPKVKLYAFQGQSEGEFAGKIWLTPDWRPFKYDRSHTTAIDREELSEIPQGALPAILGEDKKAYYAEFSNKEFVGYKNLDGLFLKLDYQTSINDETVIYLYRTGNSCGSDTYYKTSWGYIKDKKGTVSFTVTPITFVNTVTCTNANPTVSPCDNFRVIKTSDLAEIEQYRKDLKEYLANAIKKIATSRKKEVVAVGQYNHIVNNFVTNVPEKQLYELEEKLHLLSYYTKIDVVLTFLPLRKNSYIPEHILSDLAQKAIEGVSGNKSDRKLVYLVVASSEYESIFKEGTIKKLNCHTISFAQTDNSIIRSKYKGNSIFEKLLTLYQDIPKPLIMNKYYQYADGSVRNYTYKSKENLRGYPFIKKLTFYQSKEFRRNKYCVYTSDYPELYQNCENQNRKALIKSLKAEYAQDGLKNKALWEEVDIHQLGRFREVYMDYGIDKIPNYPLYLWQNSVDTWQFKNKVKIALEKGTLPPEVFYDFEKLKVLDDAVYGTLDFISLIPGADIFTDPLCAAYASARNDATNLTIYSAGAILPLASGAYIRGGAKALNEEIMVVVAKKADNDEVELVYKNINDIAPNELYIATTIDNKQTQAFLDETKKQLDLHSINTQLDNLGKTGKQIANLAEDLSKKTNNILTKAFSEGSKFIDDKKTIEKITHYLAPENAEKLKAIGGEQGLINFLKKYKDAPCGNCKDAGRKIFGGRTIDEMLENYIEVAHTFRNRPDLWKKIEEGALSSNAAMREGTQHMLFTFKKNPKKYTPENIEHLDMKFEKGLDDICANCRYDVKFREGQKTLFEEFKSYNSETWSKIANDKGFIKQFESYLQEVNKIEDLAYMINSNKANINEVKRAFKELFKRNSDEILEIMSPELKKSLGLINKDREEVFKLLIKDTNSPLYNFIKLQ</sequence>
<evidence type="ECO:0000313" key="3">
    <source>
        <dbReference type="EMBL" id="SQA94525.1"/>
    </source>
</evidence>
<dbReference type="Gene3D" id="2.60.40.10">
    <property type="entry name" value="Immunoglobulins"/>
    <property type="match status" value="1"/>
</dbReference>
<dbReference type="EMBL" id="UAVS01000006">
    <property type="protein sequence ID" value="SQA94525.1"/>
    <property type="molecule type" value="Genomic_DNA"/>
</dbReference>
<feature type="region of interest" description="Disordered" evidence="1">
    <location>
        <begin position="563"/>
        <end position="589"/>
    </location>
</feature>
<dbReference type="CDD" id="cd00063">
    <property type="entry name" value="FN3"/>
    <property type="match status" value="1"/>
</dbReference>
<feature type="signal peptide" evidence="2">
    <location>
        <begin position="1"/>
        <end position="21"/>
    </location>
</feature>
<dbReference type="InterPro" id="IPR036116">
    <property type="entry name" value="FN3_sf"/>
</dbReference>
<evidence type="ECO:0008006" key="5">
    <source>
        <dbReference type="Google" id="ProtNLM"/>
    </source>
</evidence>
<protein>
    <recommendedName>
        <fullName evidence="5">Fibronectin type III domain</fullName>
    </recommendedName>
</protein>
<proteinExistence type="predicted"/>
<dbReference type="Proteomes" id="UP000250169">
    <property type="component" value="Unassembled WGS sequence"/>
</dbReference>
<gene>
    <name evidence="3" type="ORF">NCTC11545_01715</name>
</gene>
<evidence type="ECO:0000313" key="4">
    <source>
        <dbReference type="Proteomes" id="UP000250169"/>
    </source>
</evidence>
<feature type="chain" id="PRO_5016078602" description="Fibronectin type III domain" evidence="2">
    <location>
        <begin position="22"/>
        <end position="1769"/>
    </location>
</feature>
<organism evidence="3 4">
    <name type="scientific">Capnocytophaga ochracea</name>
    <dbReference type="NCBI Taxonomy" id="1018"/>
    <lineage>
        <taxon>Bacteria</taxon>
        <taxon>Pseudomonadati</taxon>
        <taxon>Bacteroidota</taxon>
        <taxon>Flavobacteriia</taxon>
        <taxon>Flavobacteriales</taxon>
        <taxon>Flavobacteriaceae</taxon>
        <taxon>Capnocytophaga</taxon>
    </lineage>
</organism>
<keyword evidence="2" id="KW-0732">Signal</keyword>
<name>A0A2X2T5T1_CAPOC</name>
<accession>A0A2X2T5T1</accession>
<evidence type="ECO:0000256" key="1">
    <source>
        <dbReference type="SAM" id="MobiDB-lite"/>
    </source>
</evidence>
<evidence type="ECO:0000256" key="2">
    <source>
        <dbReference type="SAM" id="SignalP"/>
    </source>
</evidence>
<dbReference type="SUPFAM" id="SSF49265">
    <property type="entry name" value="Fibronectin type III"/>
    <property type="match status" value="1"/>
</dbReference>
<reference evidence="3 4" key="1">
    <citation type="submission" date="2018-06" db="EMBL/GenBank/DDBJ databases">
        <authorList>
            <consortium name="Pathogen Informatics"/>
            <person name="Doyle S."/>
        </authorList>
    </citation>
    <scope>NUCLEOTIDE SEQUENCE [LARGE SCALE GENOMIC DNA]</scope>
    <source>
        <strain evidence="3 4">NCTC11545</strain>
    </source>
</reference>